<dbReference type="PANTHER" id="PTHR13440:SF7">
    <property type="entry name" value="BLOC-1 RELATED COMPLEX SUBUNIT 6"/>
    <property type="match status" value="1"/>
</dbReference>
<reference evidence="2" key="1">
    <citation type="submission" date="2020-11" db="EMBL/GenBank/DDBJ databases">
        <authorList>
            <person name="Tran Van P."/>
        </authorList>
    </citation>
    <scope>NUCLEOTIDE SEQUENCE</scope>
</reference>
<accession>A0A7R9GBF9</accession>
<dbReference type="EMBL" id="CAJPEX010000274">
    <property type="protein sequence ID" value="CAG0914769.1"/>
    <property type="molecule type" value="Genomic_DNA"/>
</dbReference>
<dbReference type="GO" id="GO:0099078">
    <property type="term" value="C:BORC complex"/>
    <property type="evidence" value="ECO:0007669"/>
    <property type="project" value="TreeGrafter"/>
</dbReference>
<evidence type="ECO:0000313" key="3">
    <source>
        <dbReference type="Proteomes" id="UP000678499"/>
    </source>
</evidence>
<dbReference type="EMBL" id="OA882311">
    <property type="protein sequence ID" value="CAD7274617.1"/>
    <property type="molecule type" value="Genomic_DNA"/>
</dbReference>
<dbReference type="InterPro" id="IPR019314">
    <property type="entry name" value="BORCS6"/>
</dbReference>
<proteinExistence type="predicted"/>
<keyword evidence="3" id="KW-1185">Reference proteome</keyword>
<dbReference type="InterPro" id="IPR046465">
    <property type="entry name" value="BORCS6_C"/>
</dbReference>
<dbReference type="OrthoDB" id="6380452at2759"/>
<dbReference type="Proteomes" id="UP000678499">
    <property type="component" value="Unassembled WGS sequence"/>
</dbReference>
<dbReference type="GO" id="GO:0032418">
    <property type="term" value="P:lysosome localization"/>
    <property type="evidence" value="ECO:0007669"/>
    <property type="project" value="TreeGrafter"/>
</dbReference>
<dbReference type="Pfam" id="PF10157">
    <property type="entry name" value="BORCS6"/>
    <property type="match status" value="1"/>
</dbReference>
<evidence type="ECO:0000259" key="1">
    <source>
        <dbReference type="Pfam" id="PF10157"/>
    </source>
</evidence>
<protein>
    <recommendedName>
        <fullName evidence="1">BLOC-1-related complex subunit 6 C-terminal helix domain-containing protein</fullName>
    </recommendedName>
</protein>
<feature type="domain" description="BLOC-1-related complex subunit 6 C-terminal helix" evidence="1">
    <location>
        <begin position="15"/>
        <end position="113"/>
    </location>
</feature>
<evidence type="ECO:0000313" key="2">
    <source>
        <dbReference type="EMBL" id="CAD7274617.1"/>
    </source>
</evidence>
<gene>
    <name evidence="2" type="ORF">NMOB1V02_LOCUS2443</name>
</gene>
<dbReference type="AlphaFoldDB" id="A0A7R9GBF9"/>
<name>A0A7R9GBF9_9CRUS</name>
<dbReference type="PANTHER" id="PTHR13440">
    <property type="entry name" value="BLOC-1 RELATED COMPLEX SUBUNIT 6"/>
    <property type="match status" value="1"/>
</dbReference>
<sequence length="120" mass="13158">MEGDPSPVLSVTDPVSALSVLQEIEKDAHRLATSVDELIDDMTGTLQSMSSLTVESLKGYREAVYLSCGQVDASIKALYRLMAKCEEVNKNMGPIHQMAAEIKETKRLLDLFEAEVNQGL</sequence>
<organism evidence="2">
    <name type="scientific">Notodromas monacha</name>
    <dbReference type="NCBI Taxonomy" id="399045"/>
    <lineage>
        <taxon>Eukaryota</taxon>
        <taxon>Metazoa</taxon>
        <taxon>Ecdysozoa</taxon>
        <taxon>Arthropoda</taxon>
        <taxon>Crustacea</taxon>
        <taxon>Oligostraca</taxon>
        <taxon>Ostracoda</taxon>
        <taxon>Podocopa</taxon>
        <taxon>Podocopida</taxon>
        <taxon>Cypridocopina</taxon>
        <taxon>Cypridoidea</taxon>
        <taxon>Cyprididae</taxon>
        <taxon>Notodromas</taxon>
    </lineage>
</organism>